<dbReference type="SUPFAM" id="SSF47986">
    <property type="entry name" value="DEATH domain"/>
    <property type="match status" value="1"/>
</dbReference>
<keyword evidence="3" id="KW-0723">Serine/threonine-protein kinase</keyword>
<dbReference type="Gene3D" id="3.30.200.20">
    <property type="entry name" value="Phosphorylase Kinase, domain 1"/>
    <property type="match status" value="2"/>
</dbReference>
<dbReference type="FunFam" id="1.10.510.10:FF:000754">
    <property type="entry name" value="Interleukin-1 receptor-associated kinase"/>
    <property type="match status" value="1"/>
</dbReference>
<feature type="compositionally biased region" description="Polar residues" evidence="11">
    <location>
        <begin position="626"/>
        <end position="639"/>
    </location>
</feature>
<dbReference type="PROSITE" id="PS00107">
    <property type="entry name" value="PROTEIN_KINASE_ATP"/>
    <property type="match status" value="1"/>
</dbReference>
<dbReference type="GO" id="GO:0005524">
    <property type="term" value="F:ATP binding"/>
    <property type="evidence" value="ECO:0007669"/>
    <property type="project" value="UniProtKB-UniRule"/>
</dbReference>
<feature type="binding site" evidence="10">
    <location>
        <position position="273"/>
    </location>
    <ligand>
        <name>ATP</name>
        <dbReference type="ChEBI" id="CHEBI:30616"/>
    </ligand>
</feature>
<dbReference type="SMART" id="SM00220">
    <property type="entry name" value="S_TKc"/>
    <property type="match status" value="1"/>
</dbReference>
<dbReference type="SUPFAM" id="SSF56112">
    <property type="entry name" value="Protein kinase-like (PK-like)"/>
    <property type="match status" value="1"/>
</dbReference>
<name>A0AAV6VC29_9ARAC</name>
<evidence type="ECO:0000256" key="4">
    <source>
        <dbReference type="ARBA" id="ARBA00022679"/>
    </source>
</evidence>
<sequence length="713" mass="80068">MASNVVYVHDLAFQPRKELCRILDADRRWEELGGLMGYDVTTLILIGQAVLRDRSPTWDLLNKFSEKNGTTNQLYKMLAHIDHQRAMLLLAPYVDTKYHCLLRNENSTSSSSFSKMELLYGSSQLSSSRHHKELSKFQPNFVNLDTHQTKMNSLNAQAKKVSKLHNFKETSSNLKEESTSDNCIPDKMKSVKSLKEAVSQTAKQHKQSSLLACGGSEDCLPDILRIPYEEIRCSTDDFNRDRILGRGGFGTVYRGEWKGTSVAIKRLTPIAIKTKHPPHPYKEIWCSTDDFNRDHILGRRGFGTGGVEGDVCGHQEAHSVYRGEWNGTSVAIKRLTPRPNAHGPSLQLVSLKQSLNELNILKTCRFDHILPLYAVSLDGENPCLIYQLMVNGSLEDRLLLKHHTPPLTWSQRSHIAECTTKGLNYLHTSLEKPLVHGDIKSANILLDANMDAKIGDFGLTREGPGCQDTHVKVSSVHGTECYLPPEYLRQKHLSPQVDIYSYGIVLLEIATGLRPFDAKRGKGKRLPDHVAMCVEGGRLDSLRDPKAGEEKCIWFRELVRIGQICSSLEKRKRPPMEQMLKEFERIKQEMSMMDIIRRLSTDKEPLPPDLPPIGIQMYYDMHRQTGTTQGQNTSHGQNEPTRDTKENGATSPPPQAPVATPKEETPPQQGPDAPLPLLSILRLQVSEVGENSSCVEMSSQTVDSASSDYISED</sequence>
<dbReference type="Pfam" id="PF00531">
    <property type="entry name" value="Death"/>
    <property type="match status" value="1"/>
</dbReference>
<dbReference type="GO" id="GO:0004674">
    <property type="term" value="F:protein serine/threonine kinase activity"/>
    <property type="evidence" value="ECO:0007669"/>
    <property type="project" value="UniProtKB-KW"/>
</dbReference>
<dbReference type="InterPro" id="IPR008271">
    <property type="entry name" value="Ser/Thr_kinase_AS"/>
</dbReference>
<evidence type="ECO:0000256" key="3">
    <source>
        <dbReference type="ARBA" id="ARBA00022527"/>
    </source>
</evidence>
<accession>A0AAV6VC29</accession>
<comment type="catalytic activity">
    <reaction evidence="9">
        <text>L-seryl-[protein] + ATP = O-phospho-L-seryl-[protein] + ADP + H(+)</text>
        <dbReference type="Rhea" id="RHEA:17989"/>
        <dbReference type="Rhea" id="RHEA-COMP:9863"/>
        <dbReference type="Rhea" id="RHEA-COMP:11604"/>
        <dbReference type="ChEBI" id="CHEBI:15378"/>
        <dbReference type="ChEBI" id="CHEBI:29999"/>
        <dbReference type="ChEBI" id="CHEBI:30616"/>
        <dbReference type="ChEBI" id="CHEBI:83421"/>
        <dbReference type="ChEBI" id="CHEBI:456216"/>
        <dbReference type="EC" id="2.7.11.1"/>
    </reaction>
</comment>
<dbReference type="PANTHER" id="PTHR48006:SF102">
    <property type="entry name" value="LEUCINE-RICH REPEAT-CONTAINING PROTEIN DDB_G0281931-RELATED"/>
    <property type="match status" value="1"/>
</dbReference>
<dbReference type="PANTHER" id="PTHR48006">
    <property type="entry name" value="LEUCINE-RICH REPEAT-CONTAINING PROTEIN DDB_G0281931-RELATED"/>
    <property type="match status" value="1"/>
</dbReference>
<feature type="region of interest" description="Disordered" evidence="11">
    <location>
        <begin position="690"/>
        <end position="713"/>
    </location>
</feature>
<evidence type="ECO:0000313" key="14">
    <source>
        <dbReference type="Proteomes" id="UP000827092"/>
    </source>
</evidence>
<feature type="domain" description="Protein kinase" evidence="12">
    <location>
        <begin position="238"/>
        <end position="586"/>
    </location>
</feature>
<comment type="catalytic activity">
    <reaction evidence="8">
        <text>L-threonyl-[protein] + ATP = O-phospho-L-threonyl-[protein] + ADP + H(+)</text>
        <dbReference type="Rhea" id="RHEA:46608"/>
        <dbReference type="Rhea" id="RHEA-COMP:11060"/>
        <dbReference type="Rhea" id="RHEA-COMP:11605"/>
        <dbReference type="ChEBI" id="CHEBI:15378"/>
        <dbReference type="ChEBI" id="CHEBI:30013"/>
        <dbReference type="ChEBI" id="CHEBI:30616"/>
        <dbReference type="ChEBI" id="CHEBI:61977"/>
        <dbReference type="ChEBI" id="CHEBI:456216"/>
        <dbReference type="EC" id="2.7.11.1"/>
    </reaction>
</comment>
<reference evidence="13 14" key="1">
    <citation type="journal article" date="2022" name="Nat. Ecol. Evol.">
        <title>A masculinizing supergene underlies an exaggerated male reproductive morph in a spider.</title>
        <authorList>
            <person name="Hendrickx F."/>
            <person name="De Corte Z."/>
            <person name="Sonet G."/>
            <person name="Van Belleghem S.M."/>
            <person name="Kostlbacher S."/>
            <person name="Vangestel C."/>
        </authorList>
    </citation>
    <scope>NUCLEOTIDE SEQUENCE [LARGE SCALE GENOMIC DNA]</scope>
    <source>
        <strain evidence="13">W744_W776</strain>
    </source>
</reference>
<dbReference type="InterPro" id="IPR011029">
    <property type="entry name" value="DEATH-like_dom_sf"/>
</dbReference>
<evidence type="ECO:0000256" key="6">
    <source>
        <dbReference type="ARBA" id="ARBA00022777"/>
    </source>
</evidence>
<evidence type="ECO:0000256" key="10">
    <source>
        <dbReference type="PROSITE-ProRule" id="PRU10141"/>
    </source>
</evidence>
<keyword evidence="4" id="KW-0808">Transferase</keyword>
<dbReference type="Gene3D" id="1.10.533.10">
    <property type="entry name" value="Death Domain, Fas"/>
    <property type="match status" value="1"/>
</dbReference>
<dbReference type="PROSITE" id="PS50011">
    <property type="entry name" value="PROTEIN_KINASE_DOM"/>
    <property type="match status" value="1"/>
</dbReference>
<keyword evidence="14" id="KW-1185">Reference proteome</keyword>
<comment type="similarity">
    <text evidence="1">Belongs to the protein kinase superfamily. TKL Ser/Thr protein kinase family. Pelle subfamily.</text>
</comment>
<dbReference type="InterPro" id="IPR011009">
    <property type="entry name" value="Kinase-like_dom_sf"/>
</dbReference>
<keyword evidence="5 10" id="KW-0547">Nucleotide-binding</keyword>
<evidence type="ECO:0000313" key="13">
    <source>
        <dbReference type="EMBL" id="KAG8193535.1"/>
    </source>
</evidence>
<evidence type="ECO:0000256" key="9">
    <source>
        <dbReference type="ARBA" id="ARBA00048679"/>
    </source>
</evidence>
<organism evidence="13 14">
    <name type="scientific">Oedothorax gibbosus</name>
    <dbReference type="NCBI Taxonomy" id="931172"/>
    <lineage>
        <taxon>Eukaryota</taxon>
        <taxon>Metazoa</taxon>
        <taxon>Ecdysozoa</taxon>
        <taxon>Arthropoda</taxon>
        <taxon>Chelicerata</taxon>
        <taxon>Arachnida</taxon>
        <taxon>Araneae</taxon>
        <taxon>Araneomorphae</taxon>
        <taxon>Entelegynae</taxon>
        <taxon>Araneoidea</taxon>
        <taxon>Linyphiidae</taxon>
        <taxon>Erigoninae</taxon>
        <taxon>Oedothorax</taxon>
    </lineage>
</organism>
<evidence type="ECO:0000256" key="8">
    <source>
        <dbReference type="ARBA" id="ARBA00047899"/>
    </source>
</evidence>
<evidence type="ECO:0000256" key="5">
    <source>
        <dbReference type="ARBA" id="ARBA00022741"/>
    </source>
</evidence>
<evidence type="ECO:0000259" key="12">
    <source>
        <dbReference type="PROSITE" id="PS50011"/>
    </source>
</evidence>
<keyword evidence="7 10" id="KW-0067">ATP-binding</keyword>
<dbReference type="PROSITE" id="PS00108">
    <property type="entry name" value="PROTEIN_KINASE_ST"/>
    <property type="match status" value="1"/>
</dbReference>
<dbReference type="Gene3D" id="1.10.510.10">
    <property type="entry name" value="Transferase(Phosphotransferase) domain 1"/>
    <property type="match status" value="1"/>
</dbReference>
<dbReference type="EMBL" id="JAFNEN010000119">
    <property type="protein sequence ID" value="KAG8193535.1"/>
    <property type="molecule type" value="Genomic_DNA"/>
</dbReference>
<dbReference type="InterPro" id="IPR017441">
    <property type="entry name" value="Protein_kinase_ATP_BS"/>
</dbReference>
<dbReference type="InterPro" id="IPR000488">
    <property type="entry name" value="Death_dom"/>
</dbReference>
<dbReference type="GO" id="GO:0045087">
    <property type="term" value="P:innate immune response"/>
    <property type="evidence" value="ECO:0007669"/>
    <property type="project" value="UniProtKB-ARBA"/>
</dbReference>
<dbReference type="EC" id="2.7.11.1" evidence="2"/>
<feature type="region of interest" description="Disordered" evidence="11">
    <location>
        <begin position="626"/>
        <end position="678"/>
    </location>
</feature>
<evidence type="ECO:0000256" key="2">
    <source>
        <dbReference type="ARBA" id="ARBA00012513"/>
    </source>
</evidence>
<dbReference type="InterPro" id="IPR000719">
    <property type="entry name" value="Prot_kinase_dom"/>
</dbReference>
<protein>
    <recommendedName>
        <fullName evidence="2">non-specific serine/threonine protein kinase</fullName>
        <ecNumber evidence="2">2.7.11.1</ecNumber>
    </recommendedName>
</protein>
<evidence type="ECO:0000256" key="7">
    <source>
        <dbReference type="ARBA" id="ARBA00022840"/>
    </source>
</evidence>
<dbReference type="Proteomes" id="UP000827092">
    <property type="component" value="Unassembled WGS sequence"/>
</dbReference>
<comment type="caution">
    <text evidence="13">The sequence shown here is derived from an EMBL/GenBank/DDBJ whole genome shotgun (WGS) entry which is preliminary data.</text>
</comment>
<gene>
    <name evidence="13" type="ORF">JTE90_003744</name>
</gene>
<evidence type="ECO:0000256" key="1">
    <source>
        <dbReference type="ARBA" id="ARBA00008718"/>
    </source>
</evidence>
<dbReference type="GO" id="GO:0007165">
    <property type="term" value="P:signal transduction"/>
    <property type="evidence" value="ECO:0007669"/>
    <property type="project" value="InterPro"/>
</dbReference>
<dbReference type="Pfam" id="PF00069">
    <property type="entry name" value="Pkinase"/>
    <property type="match status" value="1"/>
</dbReference>
<dbReference type="InterPro" id="IPR051824">
    <property type="entry name" value="LRR_Rcpt-Like_S/T_Kinase"/>
</dbReference>
<keyword evidence="6" id="KW-0418">Kinase</keyword>
<evidence type="ECO:0000256" key="11">
    <source>
        <dbReference type="SAM" id="MobiDB-lite"/>
    </source>
</evidence>
<dbReference type="AlphaFoldDB" id="A0AAV6VC29"/>
<proteinExistence type="inferred from homology"/>